<feature type="domain" description="HTH gntR-type" evidence="4">
    <location>
        <begin position="17"/>
        <end position="84"/>
    </location>
</feature>
<dbReference type="InterPro" id="IPR000524">
    <property type="entry name" value="Tscrpt_reg_HTH_GntR"/>
</dbReference>
<protein>
    <submittedName>
        <fullName evidence="5">GntR family transcriptional regulator</fullName>
    </submittedName>
</protein>
<dbReference type="InterPro" id="IPR011711">
    <property type="entry name" value="GntR_C"/>
</dbReference>
<dbReference type="Proteomes" id="UP001300096">
    <property type="component" value="Unassembled WGS sequence"/>
</dbReference>
<evidence type="ECO:0000259" key="4">
    <source>
        <dbReference type="PROSITE" id="PS50949"/>
    </source>
</evidence>
<keyword evidence="1" id="KW-0805">Transcription regulation</keyword>
<dbReference type="CDD" id="cd07377">
    <property type="entry name" value="WHTH_GntR"/>
    <property type="match status" value="1"/>
</dbReference>
<comment type="caution">
    <text evidence="5">The sequence shown here is derived from an EMBL/GenBank/DDBJ whole genome shotgun (WGS) entry which is preliminary data.</text>
</comment>
<dbReference type="InterPro" id="IPR036390">
    <property type="entry name" value="WH_DNA-bd_sf"/>
</dbReference>
<organism evidence="5 6">
    <name type="scientific">Microbacterium croceum</name>
    <dbReference type="NCBI Taxonomy" id="2851645"/>
    <lineage>
        <taxon>Bacteria</taxon>
        <taxon>Bacillati</taxon>
        <taxon>Actinomycetota</taxon>
        <taxon>Actinomycetes</taxon>
        <taxon>Micrococcales</taxon>
        <taxon>Microbacteriaceae</taxon>
        <taxon>Microbacterium</taxon>
    </lineage>
</organism>
<dbReference type="PANTHER" id="PTHR43537">
    <property type="entry name" value="TRANSCRIPTIONAL REGULATOR, GNTR FAMILY"/>
    <property type="match status" value="1"/>
</dbReference>
<keyword evidence="6" id="KW-1185">Reference proteome</keyword>
<keyword evidence="3" id="KW-0804">Transcription</keyword>
<dbReference type="Gene3D" id="1.20.120.530">
    <property type="entry name" value="GntR ligand-binding domain-like"/>
    <property type="match status" value="1"/>
</dbReference>
<accession>A0ABT0FAS4</accession>
<evidence type="ECO:0000256" key="2">
    <source>
        <dbReference type="ARBA" id="ARBA00023125"/>
    </source>
</evidence>
<proteinExistence type="predicted"/>
<keyword evidence="2" id="KW-0238">DNA-binding</keyword>
<dbReference type="SMART" id="SM00345">
    <property type="entry name" value="HTH_GNTR"/>
    <property type="match status" value="1"/>
</dbReference>
<dbReference type="SUPFAM" id="SSF46785">
    <property type="entry name" value="Winged helix' DNA-binding domain"/>
    <property type="match status" value="1"/>
</dbReference>
<sequence length="222" mass="23964">MVESSLQESLGPLAAGAVLSDRVFETVSDAIVTGRIAGGQQVSDKSIAEALGISRTPVREALQRLTWLGLVEVAPNRYTRVTEVTEEMIASTIEYTGMQAGMALQLAMRRMDDGALQEAVAMLDRMIAASDAGDADDLMLASRMFVGFLTRESGNRLFATVMHEASLLVARNLRQAGTLIGTAEFRGECYRHMRAAMLAGDADGAELWFRRQHGVGVDSLPV</sequence>
<dbReference type="PRINTS" id="PR00035">
    <property type="entry name" value="HTHGNTR"/>
</dbReference>
<evidence type="ECO:0000313" key="6">
    <source>
        <dbReference type="Proteomes" id="UP001300096"/>
    </source>
</evidence>
<name>A0ABT0FAS4_9MICO</name>
<dbReference type="Pfam" id="PF00392">
    <property type="entry name" value="GntR"/>
    <property type="match status" value="1"/>
</dbReference>
<reference evidence="5 6" key="1">
    <citation type="submission" date="2021-06" db="EMBL/GenBank/DDBJ databases">
        <title>Genome-based taxonomic framework of Microbacterium strains isolated from marine environment, the description of four new species and reclassification of four preexisting species.</title>
        <authorList>
            <person name="Lee S.D."/>
            <person name="Kim S.-M."/>
            <person name="Byeon Y.-S."/>
            <person name="Yang H.L."/>
            <person name="Kim I.S."/>
        </authorList>
    </citation>
    <scope>NUCLEOTIDE SEQUENCE [LARGE SCALE GENOMIC DNA]</scope>
    <source>
        <strain evidence="5 6">SSW1-49</strain>
    </source>
</reference>
<evidence type="ECO:0000256" key="1">
    <source>
        <dbReference type="ARBA" id="ARBA00023015"/>
    </source>
</evidence>
<dbReference type="SUPFAM" id="SSF48008">
    <property type="entry name" value="GntR ligand-binding domain-like"/>
    <property type="match status" value="1"/>
</dbReference>
<dbReference type="InterPro" id="IPR008920">
    <property type="entry name" value="TF_FadR/GntR_C"/>
</dbReference>
<dbReference type="PANTHER" id="PTHR43537:SF24">
    <property type="entry name" value="GLUCONATE OPERON TRANSCRIPTIONAL REPRESSOR"/>
    <property type="match status" value="1"/>
</dbReference>
<dbReference type="InterPro" id="IPR036388">
    <property type="entry name" value="WH-like_DNA-bd_sf"/>
</dbReference>
<evidence type="ECO:0000313" key="5">
    <source>
        <dbReference type="EMBL" id="MCK2035153.1"/>
    </source>
</evidence>
<gene>
    <name evidence="5" type="ORF">KZC51_03300</name>
</gene>
<dbReference type="PROSITE" id="PS50949">
    <property type="entry name" value="HTH_GNTR"/>
    <property type="match status" value="1"/>
</dbReference>
<dbReference type="Gene3D" id="1.10.10.10">
    <property type="entry name" value="Winged helix-like DNA-binding domain superfamily/Winged helix DNA-binding domain"/>
    <property type="match status" value="1"/>
</dbReference>
<dbReference type="RefSeq" id="WP_247628589.1">
    <property type="nucleotide sequence ID" value="NZ_JAHWXN010000001.1"/>
</dbReference>
<dbReference type="Pfam" id="PF07729">
    <property type="entry name" value="FCD"/>
    <property type="match status" value="1"/>
</dbReference>
<dbReference type="EMBL" id="JAHWXN010000001">
    <property type="protein sequence ID" value="MCK2035153.1"/>
    <property type="molecule type" value="Genomic_DNA"/>
</dbReference>
<evidence type="ECO:0000256" key="3">
    <source>
        <dbReference type="ARBA" id="ARBA00023163"/>
    </source>
</evidence>